<evidence type="ECO:0000313" key="3">
    <source>
        <dbReference type="Proteomes" id="UP001232063"/>
    </source>
</evidence>
<gene>
    <name evidence="2" type="ORF">QNI22_02390</name>
</gene>
<keyword evidence="1" id="KW-0732">Signal</keyword>
<accession>A0AAE3R0J5</accession>
<dbReference type="RefSeq" id="WP_314508995.1">
    <property type="nucleotide sequence ID" value="NZ_JASJOU010000001.1"/>
</dbReference>
<dbReference type="AlphaFoldDB" id="A0AAE3R0J5"/>
<organism evidence="2 3">
    <name type="scientific">Xanthocytophaga agilis</name>
    <dbReference type="NCBI Taxonomy" id="3048010"/>
    <lineage>
        <taxon>Bacteria</taxon>
        <taxon>Pseudomonadati</taxon>
        <taxon>Bacteroidota</taxon>
        <taxon>Cytophagia</taxon>
        <taxon>Cytophagales</taxon>
        <taxon>Rhodocytophagaceae</taxon>
        <taxon>Xanthocytophaga</taxon>
    </lineage>
</organism>
<reference evidence="2" key="1">
    <citation type="submission" date="2023-05" db="EMBL/GenBank/DDBJ databases">
        <authorList>
            <person name="Zhang X."/>
        </authorList>
    </citation>
    <scope>NUCLEOTIDE SEQUENCE</scope>
    <source>
        <strain evidence="2">BD1B2-1</strain>
    </source>
</reference>
<proteinExistence type="predicted"/>
<protein>
    <submittedName>
        <fullName evidence="2">Uncharacterized protein</fullName>
    </submittedName>
</protein>
<feature type="signal peptide" evidence="1">
    <location>
        <begin position="1"/>
        <end position="18"/>
    </location>
</feature>
<dbReference type="EMBL" id="JASJOU010000001">
    <property type="protein sequence ID" value="MDJ1499474.1"/>
    <property type="molecule type" value="Genomic_DNA"/>
</dbReference>
<evidence type="ECO:0000256" key="1">
    <source>
        <dbReference type="SAM" id="SignalP"/>
    </source>
</evidence>
<sequence>MKIILSICALAFSICAYSQNSQYITPLVLSEAKNALEIVKNRLDTNNYLLYNLRDKYLIVGKVAKEYQLFLVQTVFDDKSHTTTYKLIREDLITDSILLNSAFQGKSYDRRFRQSAIEPAVSYLYYYQKIKGNKICEFFLPVLSYTHDYKLEYPISNDLNKFLFDELRKD</sequence>
<name>A0AAE3R0J5_9BACT</name>
<evidence type="ECO:0000313" key="2">
    <source>
        <dbReference type="EMBL" id="MDJ1499474.1"/>
    </source>
</evidence>
<comment type="caution">
    <text evidence="2">The sequence shown here is derived from an EMBL/GenBank/DDBJ whole genome shotgun (WGS) entry which is preliminary data.</text>
</comment>
<feature type="chain" id="PRO_5042040239" evidence="1">
    <location>
        <begin position="19"/>
        <end position="170"/>
    </location>
</feature>
<dbReference type="Proteomes" id="UP001232063">
    <property type="component" value="Unassembled WGS sequence"/>
</dbReference>
<keyword evidence="3" id="KW-1185">Reference proteome</keyword>